<evidence type="ECO:0000313" key="1">
    <source>
        <dbReference type="EMBL" id="GAG93101.1"/>
    </source>
</evidence>
<proteinExistence type="predicted"/>
<protein>
    <submittedName>
        <fullName evidence="1">Uncharacterized protein</fullName>
    </submittedName>
</protein>
<accession>X1D9K2</accession>
<comment type="caution">
    <text evidence="1">The sequence shown here is derived from an EMBL/GenBank/DDBJ whole genome shotgun (WGS) entry which is preliminary data.</text>
</comment>
<name>X1D9K2_9ZZZZ</name>
<gene>
    <name evidence="1" type="ORF">S01H4_42717</name>
</gene>
<sequence>VRAPVTLCFFRTARHGMPAGSHGFLQIEGDNFTFEDGTPIKFWGTNHGNRGCAPDKETADFRRFSVRINSKCLNSPAFAIVTTHANGSRDSVTRNDPGGFAQKTMLSRSDPALKILHYSMVWRLNLCYNITWKMIADNSLCRHLSLFENYIRGRMASTGWRRAKLHVQDAGWPG</sequence>
<dbReference type="EMBL" id="BART01023487">
    <property type="protein sequence ID" value="GAG93101.1"/>
    <property type="molecule type" value="Genomic_DNA"/>
</dbReference>
<reference evidence="1" key="1">
    <citation type="journal article" date="2014" name="Front. Microbiol.">
        <title>High frequency of phylogenetically diverse reductive dehalogenase-homologous genes in deep subseafloor sedimentary metagenomes.</title>
        <authorList>
            <person name="Kawai M."/>
            <person name="Futagami T."/>
            <person name="Toyoda A."/>
            <person name="Takaki Y."/>
            <person name="Nishi S."/>
            <person name="Hori S."/>
            <person name="Arai W."/>
            <person name="Tsubouchi T."/>
            <person name="Morono Y."/>
            <person name="Uchiyama I."/>
            <person name="Ito T."/>
            <person name="Fujiyama A."/>
            <person name="Inagaki F."/>
            <person name="Takami H."/>
        </authorList>
    </citation>
    <scope>NUCLEOTIDE SEQUENCE</scope>
    <source>
        <strain evidence="1">Expedition CK06-06</strain>
    </source>
</reference>
<dbReference type="AlphaFoldDB" id="X1D9K2"/>
<organism evidence="1">
    <name type="scientific">marine sediment metagenome</name>
    <dbReference type="NCBI Taxonomy" id="412755"/>
    <lineage>
        <taxon>unclassified sequences</taxon>
        <taxon>metagenomes</taxon>
        <taxon>ecological metagenomes</taxon>
    </lineage>
</organism>
<feature type="non-terminal residue" evidence="1">
    <location>
        <position position="1"/>
    </location>
</feature>